<comment type="caution">
    <text evidence="2">The sequence shown here is derived from an EMBL/GenBank/DDBJ whole genome shotgun (WGS) entry which is preliminary data.</text>
</comment>
<evidence type="ECO:0000313" key="2">
    <source>
        <dbReference type="EMBL" id="MCV2867682.1"/>
    </source>
</evidence>
<dbReference type="Gene3D" id="3.40.50.12500">
    <property type="match status" value="1"/>
</dbReference>
<keyword evidence="3" id="KW-1185">Reference proteome</keyword>
<reference evidence="2 3" key="1">
    <citation type="submission" date="2022-10" db="EMBL/GenBank/DDBJ databases">
        <title>Defluviimonas sp. nov., isolated from ocean surface water.</title>
        <authorList>
            <person name="He W."/>
            <person name="Wang L."/>
            <person name="Zhang D.-F."/>
        </authorList>
    </citation>
    <scope>NUCLEOTIDE SEQUENCE [LARGE SCALE GENOMIC DNA]</scope>
    <source>
        <strain evidence="2 3">WL0002</strain>
    </source>
</reference>
<protein>
    <submittedName>
        <fullName evidence="2">Aspartate/glutamate racemase family protein</fullName>
    </submittedName>
</protein>
<dbReference type="PANTHER" id="PTHR28047:SF5">
    <property type="entry name" value="PROTEIN DCG1"/>
    <property type="match status" value="1"/>
</dbReference>
<evidence type="ECO:0000256" key="1">
    <source>
        <dbReference type="ARBA" id="ARBA00038414"/>
    </source>
</evidence>
<evidence type="ECO:0000313" key="3">
    <source>
        <dbReference type="Proteomes" id="UP001652542"/>
    </source>
</evidence>
<sequence>MRIHVINPNSTAPMTRMIAEVAQAAASPGTEFDADTGHGTPASIEGYRREAMAVPGMLAAIMAAEARGADAHVIAAVRLAEALAGAGYRTSKLGAYAYPRDKSADLLPGAA</sequence>
<dbReference type="InterPro" id="IPR015942">
    <property type="entry name" value="Asp/Glu/hydantoin_racemase"/>
</dbReference>
<gene>
    <name evidence="2" type="ORF">OEW28_03470</name>
</gene>
<proteinExistence type="inferred from homology"/>
<dbReference type="EMBL" id="JAOWKY010000001">
    <property type="protein sequence ID" value="MCV2867682.1"/>
    <property type="molecule type" value="Genomic_DNA"/>
</dbReference>
<comment type="similarity">
    <text evidence="1">Belongs to the HyuE racemase family.</text>
</comment>
<name>A0ABT2Z9H0_9RHOB</name>
<organism evidence="2 3">
    <name type="scientific">Albidovulum marisflavi</name>
    <dbReference type="NCBI Taxonomy" id="2984159"/>
    <lineage>
        <taxon>Bacteria</taxon>
        <taxon>Pseudomonadati</taxon>
        <taxon>Pseudomonadota</taxon>
        <taxon>Alphaproteobacteria</taxon>
        <taxon>Rhodobacterales</taxon>
        <taxon>Paracoccaceae</taxon>
        <taxon>Albidovulum</taxon>
    </lineage>
</organism>
<dbReference type="PANTHER" id="PTHR28047">
    <property type="entry name" value="PROTEIN DCG1"/>
    <property type="match status" value="1"/>
</dbReference>
<dbReference type="Pfam" id="PF01177">
    <property type="entry name" value="Asp_Glu_race"/>
    <property type="match status" value="1"/>
</dbReference>
<dbReference type="InterPro" id="IPR052186">
    <property type="entry name" value="Hydantoin_racemase-like"/>
</dbReference>
<dbReference type="Proteomes" id="UP001652542">
    <property type="component" value="Unassembled WGS sequence"/>
</dbReference>
<dbReference type="InterPro" id="IPR053714">
    <property type="entry name" value="Iso_Racemase_Enz_sf"/>
</dbReference>
<dbReference type="RefSeq" id="WP_263733322.1">
    <property type="nucleotide sequence ID" value="NZ_JAOWKY010000001.1"/>
</dbReference>
<accession>A0ABT2Z9H0</accession>